<dbReference type="AlphaFoldDB" id="A0A0R0M315"/>
<comment type="caution">
    <text evidence="1">The sequence shown here is derived from an EMBL/GenBank/DDBJ whole genome shotgun (WGS) entry which is preliminary data.</text>
</comment>
<gene>
    <name evidence="1" type="ORF">M153_2200002798</name>
</gene>
<dbReference type="EMBL" id="LGUB01000061">
    <property type="protein sequence ID" value="KRH94533.1"/>
    <property type="molecule type" value="Genomic_DNA"/>
</dbReference>
<name>A0A0R0M315_9MICR</name>
<reference evidence="1 2" key="1">
    <citation type="submission" date="2015-07" db="EMBL/GenBank/DDBJ databases">
        <title>The genome of Pseudoloma neurophilia, a relevant intracellular parasite of the zebrafish.</title>
        <authorList>
            <person name="Ndikumana S."/>
            <person name="Pelin A."/>
            <person name="Sanders J."/>
            <person name="Corradi N."/>
        </authorList>
    </citation>
    <scope>NUCLEOTIDE SEQUENCE [LARGE SCALE GENOMIC DNA]</scope>
    <source>
        <strain evidence="1 2">MK1</strain>
    </source>
</reference>
<organism evidence="1 2">
    <name type="scientific">Pseudoloma neurophilia</name>
    <dbReference type="NCBI Taxonomy" id="146866"/>
    <lineage>
        <taxon>Eukaryota</taxon>
        <taxon>Fungi</taxon>
        <taxon>Fungi incertae sedis</taxon>
        <taxon>Microsporidia</taxon>
        <taxon>Pseudoloma</taxon>
    </lineage>
</organism>
<protein>
    <submittedName>
        <fullName evidence="1">Uncharacterized protein</fullName>
    </submittedName>
</protein>
<dbReference type="Proteomes" id="UP000051530">
    <property type="component" value="Unassembled WGS sequence"/>
</dbReference>
<accession>A0A0R0M315</accession>
<dbReference type="VEuPathDB" id="MicrosporidiaDB:M153_2200002798"/>
<evidence type="ECO:0000313" key="2">
    <source>
        <dbReference type="Proteomes" id="UP000051530"/>
    </source>
</evidence>
<keyword evidence="2" id="KW-1185">Reference proteome</keyword>
<sequence length="61" mass="6960">MIITVPCIEKSQKELHKLFLSFSSKLPNHINRILISKNCAQEGSAFTEHVLKLKGEMAEFM</sequence>
<proteinExistence type="predicted"/>
<evidence type="ECO:0000313" key="1">
    <source>
        <dbReference type="EMBL" id="KRH94533.1"/>
    </source>
</evidence>